<sequence length="529" mass="56439">MSFEDSLPTHRHRAHRELSPPTSPAVDSMSGADVVRSTKHAARSQLGPKQSSKSQPGAGIDHGRSTKELTPPTTAESVRTTATVRPYDHHTMRTKGASNQAQDEEARDADRSSSSSPAPRSSPTPAARGDDHVDVLGTGPVTPPGSHTRLQKGRRAAPAFPAPIRDTPNNPFIEGGPADLGFNGPFGADARIVADKRAATRVTRGRTTYVFRGQRITYEDPEYLSGDSDSDGLFGPSGLQPRLLFPSRKTPPPRSSFTNLNARSSSRASSSASSARLGASRNAQEHHVGFSQSDFKGGEVDPFFGPAEPAASRRPTPDRRAVVHADASQLIRQCDGWSSEMSEDEGHHGGAAHSSAGRRPSAVATTAGNGFEDLDRVRMDMNDLVANGEMAPSTELGSIAMARRTSSRSSSSSSRSSRSARMVQGPGLGLAGSKRKAHPMWDRDLILSRQQQQQAQRAGAQDPHEAEESGVDTTGHTFGLAHISISNEHGAKRARRNAPEGGPSFESRHVGLGLSHLEHDERECTPARS</sequence>
<evidence type="ECO:0000256" key="1">
    <source>
        <dbReference type="SAM" id="MobiDB-lite"/>
    </source>
</evidence>
<organism evidence="2 3">
    <name type="scientific">Tilletia horrida</name>
    <dbReference type="NCBI Taxonomy" id="155126"/>
    <lineage>
        <taxon>Eukaryota</taxon>
        <taxon>Fungi</taxon>
        <taxon>Dikarya</taxon>
        <taxon>Basidiomycota</taxon>
        <taxon>Ustilaginomycotina</taxon>
        <taxon>Exobasidiomycetes</taxon>
        <taxon>Tilletiales</taxon>
        <taxon>Tilletiaceae</taxon>
        <taxon>Tilletia</taxon>
    </lineage>
</organism>
<name>A0AAN6GYH5_9BASI</name>
<feature type="compositionally biased region" description="Low complexity" evidence="1">
    <location>
        <begin position="259"/>
        <end position="282"/>
    </location>
</feature>
<feature type="compositionally biased region" description="Low complexity" evidence="1">
    <location>
        <begin position="156"/>
        <end position="165"/>
    </location>
</feature>
<proteinExistence type="predicted"/>
<gene>
    <name evidence="2" type="ORF">OC846_001691</name>
</gene>
<keyword evidence="3" id="KW-1185">Reference proteome</keyword>
<dbReference type="Proteomes" id="UP001176517">
    <property type="component" value="Unassembled WGS sequence"/>
</dbReference>
<feature type="compositionally biased region" description="Low complexity" evidence="1">
    <location>
        <begin position="403"/>
        <end position="419"/>
    </location>
</feature>
<feature type="region of interest" description="Disordered" evidence="1">
    <location>
        <begin position="221"/>
        <end position="370"/>
    </location>
</feature>
<comment type="caution">
    <text evidence="2">The sequence shown here is derived from an EMBL/GenBank/DDBJ whole genome shotgun (WGS) entry which is preliminary data.</text>
</comment>
<feature type="region of interest" description="Disordered" evidence="1">
    <location>
        <begin position="1"/>
        <end position="170"/>
    </location>
</feature>
<evidence type="ECO:0000313" key="3">
    <source>
        <dbReference type="Proteomes" id="UP001176517"/>
    </source>
</evidence>
<feature type="compositionally biased region" description="Low complexity" evidence="1">
    <location>
        <begin position="449"/>
        <end position="461"/>
    </location>
</feature>
<reference evidence="2" key="1">
    <citation type="journal article" date="2023" name="PhytoFront">
        <title>Draft Genome Resources of Seven Strains of Tilletia horrida, Causal Agent of Kernel Smut of Rice.</title>
        <authorList>
            <person name="Khanal S."/>
            <person name="Antony Babu S."/>
            <person name="Zhou X.G."/>
        </authorList>
    </citation>
    <scope>NUCLEOTIDE SEQUENCE</scope>
    <source>
        <strain evidence="2">TX6</strain>
    </source>
</reference>
<dbReference type="AlphaFoldDB" id="A0AAN6GYH5"/>
<feature type="compositionally biased region" description="Polar residues" evidence="1">
    <location>
        <begin position="71"/>
        <end position="83"/>
    </location>
</feature>
<protein>
    <submittedName>
        <fullName evidence="2">Uncharacterized protein</fullName>
    </submittedName>
</protein>
<dbReference type="EMBL" id="JAPDMZ010000026">
    <property type="protein sequence ID" value="KAK0555531.1"/>
    <property type="molecule type" value="Genomic_DNA"/>
</dbReference>
<feature type="region of interest" description="Disordered" evidence="1">
    <location>
        <begin position="388"/>
        <end position="529"/>
    </location>
</feature>
<evidence type="ECO:0000313" key="2">
    <source>
        <dbReference type="EMBL" id="KAK0555531.1"/>
    </source>
</evidence>
<feature type="compositionally biased region" description="Basic and acidic residues" evidence="1">
    <location>
        <begin position="516"/>
        <end position="529"/>
    </location>
</feature>
<accession>A0AAN6GYH5</accession>
<feature type="compositionally biased region" description="Low complexity" evidence="1">
    <location>
        <begin position="112"/>
        <end position="127"/>
    </location>
</feature>